<accession>A0ABS4FSQ2</accession>
<gene>
    <name evidence="7" type="ORF">J2Z32_002225</name>
</gene>
<dbReference type="EMBL" id="JAGGKG010000009">
    <property type="protein sequence ID" value="MBP1905595.1"/>
    <property type="molecule type" value="Genomic_DNA"/>
</dbReference>
<dbReference type="InterPro" id="IPR006127">
    <property type="entry name" value="ZnuA-like"/>
</dbReference>
<evidence type="ECO:0000256" key="4">
    <source>
        <dbReference type="ARBA" id="ARBA00022729"/>
    </source>
</evidence>
<keyword evidence="8" id="KW-1185">Reference proteome</keyword>
<organism evidence="7 8">
    <name type="scientific">Paenibacillus turicensis</name>
    <dbReference type="NCBI Taxonomy" id="160487"/>
    <lineage>
        <taxon>Bacteria</taxon>
        <taxon>Bacillati</taxon>
        <taxon>Bacillota</taxon>
        <taxon>Bacilli</taxon>
        <taxon>Bacillales</taxon>
        <taxon>Paenibacillaceae</taxon>
        <taxon>Paenibacillus</taxon>
    </lineage>
</organism>
<dbReference type="PRINTS" id="PR00691">
    <property type="entry name" value="ADHESINB"/>
</dbReference>
<dbReference type="RefSeq" id="WP_280921128.1">
    <property type="nucleotide sequence ID" value="NZ_JAGGKG010000009.1"/>
</dbReference>
<sequence>MNQDQLPVKKGPFQRLKMTLGVVALIIIAACSKVDSSGSEATRASADNKINVVTTIGMITNIVEVVGGDEVEVKGLMGPGVDPHLYKASHGDMERLDQADIIFYGGLHLEGKLNDIFKKLGNQKPVAAVSQNIDKAVLRSGQDTGGTEFDPHIWFNVKHWISATETVRDVLIKYDQANAELYRNNADAYIKDLEKLDTEVKEKIAQIPEQSRVLVTAHDAFGYFGDAYGMKVMGLQGISTAAEYGSKDVSELRDYLIENKIKAVFVESSIPTKSMEAVIAGAKQLGHEVTIGGELYSDSLGEPGSDADTYIKMVQHNVNTIVEALK</sequence>
<evidence type="ECO:0000256" key="5">
    <source>
        <dbReference type="RuleBase" id="RU003512"/>
    </source>
</evidence>
<dbReference type="SUPFAM" id="SSF53807">
    <property type="entry name" value="Helical backbone' metal receptor"/>
    <property type="match status" value="1"/>
</dbReference>
<dbReference type="PANTHER" id="PTHR42953">
    <property type="entry name" value="HIGH-AFFINITY ZINC UPTAKE SYSTEM PROTEIN ZNUA-RELATED"/>
    <property type="match status" value="1"/>
</dbReference>
<keyword evidence="2 5" id="KW-0813">Transport</keyword>
<dbReference type="InterPro" id="IPR050492">
    <property type="entry name" value="Bact_metal-bind_prot9"/>
</dbReference>
<comment type="subcellular location">
    <subcellularLocation>
        <location evidence="1">Cell envelope</location>
    </subcellularLocation>
</comment>
<comment type="caution">
    <text evidence="7">The sequence shown here is derived from an EMBL/GenBank/DDBJ whole genome shotgun (WGS) entry which is preliminary data.</text>
</comment>
<dbReference type="Pfam" id="PF01297">
    <property type="entry name" value="ZnuA"/>
    <property type="match status" value="1"/>
</dbReference>
<evidence type="ECO:0000313" key="8">
    <source>
        <dbReference type="Proteomes" id="UP001519272"/>
    </source>
</evidence>
<evidence type="ECO:0000313" key="7">
    <source>
        <dbReference type="EMBL" id="MBP1905595.1"/>
    </source>
</evidence>
<name>A0ABS4FSQ2_9BACL</name>
<protein>
    <submittedName>
        <fullName evidence="7">Manganese/zinc/iron transport system substrate-binding protein</fullName>
    </submittedName>
</protein>
<evidence type="ECO:0000256" key="1">
    <source>
        <dbReference type="ARBA" id="ARBA00004196"/>
    </source>
</evidence>
<comment type="similarity">
    <text evidence="5">Belongs to the bacterial solute-binding protein 9 family.</text>
</comment>
<evidence type="ECO:0000256" key="2">
    <source>
        <dbReference type="ARBA" id="ARBA00022448"/>
    </source>
</evidence>
<keyword evidence="4" id="KW-0732">Signal</keyword>
<feature type="coiled-coil region" evidence="6">
    <location>
        <begin position="179"/>
        <end position="206"/>
    </location>
</feature>
<evidence type="ECO:0000256" key="3">
    <source>
        <dbReference type="ARBA" id="ARBA00022723"/>
    </source>
</evidence>
<dbReference type="PANTHER" id="PTHR42953:SF1">
    <property type="entry name" value="METAL-BINDING PROTEIN HI_0362-RELATED"/>
    <property type="match status" value="1"/>
</dbReference>
<keyword evidence="3" id="KW-0479">Metal-binding</keyword>
<dbReference type="Proteomes" id="UP001519272">
    <property type="component" value="Unassembled WGS sequence"/>
</dbReference>
<dbReference type="PRINTS" id="PR00690">
    <property type="entry name" value="ADHESNFAMILY"/>
</dbReference>
<evidence type="ECO:0000256" key="6">
    <source>
        <dbReference type="SAM" id="Coils"/>
    </source>
</evidence>
<keyword evidence="6" id="KW-0175">Coiled coil</keyword>
<dbReference type="InterPro" id="IPR006128">
    <property type="entry name" value="Lipoprotein_PsaA-like"/>
</dbReference>
<dbReference type="Gene3D" id="3.40.50.1980">
    <property type="entry name" value="Nitrogenase molybdenum iron protein domain"/>
    <property type="match status" value="2"/>
</dbReference>
<proteinExistence type="inferred from homology"/>
<reference evidence="7 8" key="1">
    <citation type="submission" date="2021-03" db="EMBL/GenBank/DDBJ databases">
        <title>Genomic Encyclopedia of Type Strains, Phase IV (KMG-IV): sequencing the most valuable type-strain genomes for metagenomic binning, comparative biology and taxonomic classification.</title>
        <authorList>
            <person name="Goeker M."/>
        </authorList>
    </citation>
    <scope>NUCLEOTIDE SEQUENCE [LARGE SCALE GENOMIC DNA]</scope>
    <source>
        <strain evidence="7 8">DSM 14349</strain>
    </source>
</reference>
<dbReference type="InterPro" id="IPR006129">
    <property type="entry name" value="AdhesinB"/>
</dbReference>